<keyword evidence="3" id="KW-1185">Reference proteome</keyword>
<organism evidence="2 3">
    <name type="scientific">Oryzomonas rubra</name>
    <dbReference type="NCBI Taxonomy" id="2509454"/>
    <lineage>
        <taxon>Bacteria</taxon>
        <taxon>Pseudomonadati</taxon>
        <taxon>Thermodesulfobacteriota</taxon>
        <taxon>Desulfuromonadia</taxon>
        <taxon>Geobacterales</taxon>
        <taxon>Geobacteraceae</taxon>
        <taxon>Oryzomonas</taxon>
    </lineage>
</organism>
<dbReference type="RefSeq" id="WP_149306786.1">
    <property type="nucleotide sequence ID" value="NZ_SRSD01000003.1"/>
</dbReference>
<evidence type="ECO:0000313" key="3">
    <source>
        <dbReference type="Proteomes" id="UP000324298"/>
    </source>
</evidence>
<dbReference type="OrthoDB" id="5398241at2"/>
<feature type="chain" id="PRO_5022681460" evidence="1">
    <location>
        <begin position="23"/>
        <end position="110"/>
    </location>
</feature>
<dbReference type="Proteomes" id="UP000324298">
    <property type="component" value="Unassembled WGS sequence"/>
</dbReference>
<proteinExistence type="predicted"/>
<evidence type="ECO:0000313" key="2">
    <source>
        <dbReference type="EMBL" id="KAA0893471.1"/>
    </source>
</evidence>
<sequence length="110" mass="12735">MKKFTVVLAAVLALSVPMLSQAHEHDDHASMDMTHETMHNHQDDQCAKECDMLLKECAREVDTIQQRIQRIQTEIRDKGATVYNREELQILNKKLKETNELVRSLQKPGH</sequence>
<keyword evidence="1" id="KW-0732">Signal</keyword>
<name>A0A5A9XPD9_9BACT</name>
<reference evidence="2 3" key="1">
    <citation type="submission" date="2019-04" db="EMBL/GenBank/DDBJ databases">
        <title>Geobacter ruber sp. nov., ferric-reducing bacteria isolated from paddy soil.</title>
        <authorList>
            <person name="Xu Z."/>
            <person name="Masuda Y."/>
            <person name="Itoh H."/>
            <person name="Senoo K."/>
        </authorList>
    </citation>
    <scope>NUCLEOTIDE SEQUENCE [LARGE SCALE GENOMIC DNA]</scope>
    <source>
        <strain evidence="2 3">Red88</strain>
    </source>
</reference>
<protein>
    <submittedName>
        <fullName evidence="2">Uncharacterized protein</fullName>
    </submittedName>
</protein>
<comment type="caution">
    <text evidence="2">The sequence shown here is derived from an EMBL/GenBank/DDBJ whole genome shotgun (WGS) entry which is preliminary data.</text>
</comment>
<accession>A0A5A9XPD9</accession>
<feature type="signal peptide" evidence="1">
    <location>
        <begin position="1"/>
        <end position="22"/>
    </location>
</feature>
<gene>
    <name evidence="2" type="ORF">ET418_06595</name>
</gene>
<dbReference type="AlphaFoldDB" id="A0A5A9XPD9"/>
<evidence type="ECO:0000256" key="1">
    <source>
        <dbReference type="SAM" id="SignalP"/>
    </source>
</evidence>
<dbReference type="EMBL" id="SRSD01000003">
    <property type="protein sequence ID" value="KAA0893471.1"/>
    <property type="molecule type" value="Genomic_DNA"/>
</dbReference>